<evidence type="ECO:0000256" key="13">
    <source>
        <dbReference type="ARBA" id="ARBA00023295"/>
    </source>
</evidence>
<comment type="subcellular location">
    <subcellularLocation>
        <location evidence="3">Secreted</location>
    </subcellularLocation>
</comment>
<dbReference type="SUPFAM" id="SSF51445">
    <property type="entry name" value="(Trans)glycosidases"/>
    <property type="match status" value="1"/>
</dbReference>
<dbReference type="HOGENOM" id="CLU_000631_11_0_1"/>
<dbReference type="GO" id="GO:0008422">
    <property type="term" value="F:beta-glucosidase activity"/>
    <property type="evidence" value="ECO:0007669"/>
    <property type="project" value="UniProtKB-EC"/>
</dbReference>
<dbReference type="InterPro" id="IPR048395">
    <property type="entry name" value="Glyco_hydro_31_C"/>
</dbReference>
<keyword evidence="9 18" id="KW-0732">Signal</keyword>
<dbReference type="EMBL" id="KN846959">
    <property type="protein sequence ID" value="KIW66973.1"/>
    <property type="molecule type" value="Genomic_DNA"/>
</dbReference>
<dbReference type="InterPro" id="IPR030458">
    <property type="entry name" value="Glyco_hydro_31_AS"/>
</dbReference>
<dbReference type="GO" id="GO:0071555">
    <property type="term" value="P:cell wall organization"/>
    <property type="evidence" value="ECO:0007669"/>
    <property type="project" value="UniProtKB-KW"/>
</dbReference>
<dbReference type="AlphaFoldDB" id="A0A0D2FFZ0"/>
<evidence type="ECO:0000313" key="23">
    <source>
        <dbReference type="Proteomes" id="UP000054266"/>
    </source>
</evidence>
<evidence type="ECO:0000256" key="10">
    <source>
        <dbReference type="ARBA" id="ARBA00022801"/>
    </source>
</evidence>
<proteinExistence type="inferred from homology"/>
<reference evidence="22 23" key="1">
    <citation type="submission" date="2015-01" db="EMBL/GenBank/DDBJ databases">
        <title>The Genome Sequence of Capronia semiimmersa CBS27337.</title>
        <authorList>
            <consortium name="The Broad Institute Genomics Platform"/>
            <person name="Cuomo C."/>
            <person name="de Hoog S."/>
            <person name="Gorbushina A."/>
            <person name="Stielow B."/>
            <person name="Teixiera M."/>
            <person name="Abouelleil A."/>
            <person name="Chapman S.B."/>
            <person name="Priest M."/>
            <person name="Young S.K."/>
            <person name="Wortman J."/>
            <person name="Nusbaum C."/>
            <person name="Birren B."/>
        </authorList>
    </citation>
    <scope>NUCLEOTIDE SEQUENCE [LARGE SCALE GENOMIC DNA]</scope>
    <source>
        <strain evidence="22 23">CBS 27337</strain>
    </source>
</reference>
<dbReference type="STRING" id="5601.A0A0D2FFZ0"/>
<dbReference type="InterPro" id="IPR011013">
    <property type="entry name" value="Gal_mutarotase_sf_dom"/>
</dbReference>
<comment type="catalytic activity">
    <reaction evidence="2">
        <text>Hydrolysis of terminal, non-reducing (1-&gt;4)-linked alpha-D-glucose residues with release of alpha-D-glucose.</text>
        <dbReference type="EC" id="3.2.1.20"/>
    </reaction>
</comment>
<keyword evidence="23" id="KW-1185">Reference proteome</keyword>
<protein>
    <recommendedName>
        <fullName evidence="7">Probable alpha/beta-glucosidase agdC</fullName>
        <ecNumber evidence="5">3.2.1.20</ecNumber>
        <ecNumber evidence="6">3.2.1.21</ecNumber>
    </recommendedName>
</protein>
<keyword evidence="12" id="KW-0119">Carbohydrate metabolism</keyword>
<gene>
    <name evidence="22" type="ORF">PV04_06253</name>
</gene>
<comment type="similarity">
    <text evidence="4 17">Belongs to the glycosyl hydrolase 31 family.</text>
</comment>
<dbReference type="PANTHER" id="PTHR22762:SF67">
    <property type="entry name" value="ALPHA_BETA-GLUCOSIDASE AGDC-RELATED"/>
    <property type="match status" value="1"/>
</dbReference>
<feature type="domain" description="Glycoside hydrolase family 31 TIM barrel" evidence="19">
    <location>
        <begin position="260"/>
        <end position="662"/>
    </location>
</feature>
<evidence type="ECO:0000256" key="14">
    <source>
        <dbReference type="ARBA" id="ARBA00023316"/>
    </source>
</evidence>
<dbReference type="GO" id="GO:0030246">
    <property type="term" value="F:carbohydrate binding"/>
    <property type="evidence" value="ECO:0007669"/>
    <property type="project" value="InterPro"/>
</dbReference>
<evidence type="ECO:0000256" key="17">
    <source>
        <dbReference type="RuleBase" id="RU361185"/>
    </source>
</evidence>
<feature type="domain" description="Glycosyl hydrolase family 31 C-terminal" evidence="21">
    <location>
        <begin position="670"/>
        <end position="759"/>
    </location>
</feature>
<evidence type="ECO:0000256" key="5">
    <source>
        <dbReference type="ARBA" id="ARBA00012741"/>
    </source>
</evidence>
<dbReference type="InterPro" id="IPR025887">
    <property type="entry name" value="Glyco_hydro_31_N_dom"/>
</dbReference>
<evidence type="ECO:0000256" key="8">
    <source>
        <dbReference type="ARBA" id="ARBA00022525"/>
    </source>
</evidence>
<evidence type="ECO:0000256" key="1">
    <source>
        <dbReference type="ARBA" id="ARBA00000448"/>
    </source>
</evidence>
<keyword evidence="11" id="KW-0325">Glycoprotein</keyword>
<evidence type="ECO:0000256" key="15">
    <source>
        <dbReference type="ARBA" id="ARBA00023326"/>
    </source>
</evidence>
<feature type="domain" description="Glycoside hydrolase family 31 N-terminal" evidence="20">
    <location>
        <begin position="99"/>
        <end position="215"/>
    </location>
</feature>
<dbReference type="SUPFAM" id="SSF74650">
    <property type="entry name" value="Galactose mutarotase-like"/>
    <property type="match status" value="1"/>
</dbReference>
<feature type="chain" id="PRO_5002257607" description="Probable alpha/beta-glucosidase agdC" evidence="18">
    <location>
        <begin position="19"/>
        <end position="883"/>
    </location>
</feature>
<keyword evidence="15" id="KW-0624">Polysaccharide degradation</keyword>
<evidence type="ECO:0000256" key="11">
    <source>
        <dbReference type="ARBA" id="ARBA00023180"/>
    </source>
</evidence>
<dbReference type="Gene3D" id="3.20.20.80">
    <property type="entry name" value="Glycosidases"/>
    <property type="match status" value="1"/>
</dbReference>
<feature type="signal peptide" evidence="18">
    <location>
        <begin position="1"/>
        <end position="18"/>
    </location>
</feature>
<evidence type="ECO:0000256" key="16">
    <source>
        <dbReference type="ARBA" id="ARBA00025512"/>
    </source>
</evidence>
<keyword evidence="10 17" id="KW-0378">Hydrolase</keyword>
<evidence type="ECO:0000256" key="18">
    <source>
        <dbReference type="SAM" id="SignalP"/>
    </source>
</evidence>
<evidence type="ECO:0000259" key="20">
    <source>
        <dbReference type="Pfam" id="PF13802"/>
    </source>
</evidence>
<keyword evidence="13 17" id="KW-0326">Glycosidase</keyword>
<dbReference type="Proteomes" id="UP000054266">
    <property type="component" value="Unassembled WGS sequence"/>
</dbReference>
<dbReference type="InterPro" id="IPR017853">
    <property type="entry name" value="GH"/>
</dbReference>
<dbReference type="EC" id="3.2.1.20" evidence="5"/>
<keyword evidence="8" id="KW-0964">Secreted</keyword>
<dbReference type="Pfam" id="PF21365">
    <property type="entry name" value="Glyco_hydro_31_3rd"/>
    <property type="match status" value="1"/>
</dbReference>
<organism evidence="22 23">
    <name type="scientific">Phialophora macrospora</name>
    <dbReference type="NCBI Taxonomy" id="1851006"/>
    <lineage>
        <taxon>Eukaryota</taxon>
        <taxon>Fungi</taxon>
        <taxon>Dikarya</taxon>
        <taxon>Ascomycota</taxon>
        <taxon>Pezizomycotina</taxon>
        <taxon>Eurotiomycetes</taxon>
        <taxon>Chaetothyriomycetidae</taxon>
        <taxon>Chaetothyriales</taxon>
        <taxon>Herpotrichiellaceae</taxon>
        <taxon>Phialophora</taxon>
    </lineage>
</organism>
<dbReference type="GO" id="GO:0000272">
    <property type="term" value="P:polysaccharide catabolic process"/>
    <property type="evidence" value="ECO:0007669"/>
    <property type="project" value="UniProtKB-KW"/>
</dbReference>
<comment type="catalytic activity">
    <reaction evidence="1">
        <text>Hydrolysis of terminal, non-reducing beta-D-glucosyl residues with release of beta-D-glucose.</text>
        <dbReference type="EC" id="3.2.1.21"/>
    </reaction>
</comment>
<dbReference type="CDD" id="cd14752">
    <property type="entry name" value="GH31_N"/>
    <property type="match status" value="1"/>
</dbReference>
<evidence type="ECO:0000256" key="7">
    <source>
        <dbReference type="ARBA" id="ARBA00014002"/>
    </source>
</evidence>
<accession>A0A0D2FFZ0</accession>
<dbReference type="Pfam" id="PF13802">
    <property type="entry name" value="Gal_mutarotas_2"/>
    <property type="match status" value="1"/>
</dbReference>
<dbReference type="Gene3D" id="2.60.40.1760">
    <property type="entry name" value="glycosyl hydrolase (family 31)"/>
    <property type="match status" value="1"/>
</dbReference>
<dbReference type="PROSITE" id="PS00129">
    <property type="entry name" value="GLYCOSYL_HYDROL_F31_1"/>
    <property type="match status" value="1"/>
</dbReference>
<dbReference type="GO" id="GO:0005576">
    <property type="term" value="C:extracellular region"/>
    <property type="evidence" value="ECO:0007669"/>
    <property type="project" value="UniProtKB-SubCell"/>
</dbReference>
<dbReference type="Gene3D" id="2.60.40.1180">
    <property type="entry name" value="Golgi alpha-mannosidase II"/>
    <property type="match status" value="2"/>
</dbReference>
<evidence type="ECO:0000256" key="2">
    <source>
        <dbReference type="ARBA" id="ARBA00001657"/>
    </source>
</evidence>
<dbReference type="GO" id="GO:0004558">
    <property type="term" value="F:alpha-1,4-glucosidase activity"/>
    <property type="evidence" value="ECO:0007669"/>
    <property type="project" value="UniProtKB-EC"/>
</dbReference>
<evidence type="ECO:0000259" key="19">
    <source>
        <dbReference type="Pfam" id="PF01055"/>
    </source>
</evidence>
<dbReference type="Pfam" id="PF01055">
    <property type="entry name" value="Glyco_hydro_31_2nd"/>
    <property type="match status" value="1"/>
</dbReference>
<evidence type="ECO:0000259" key="21">
    <source>
        <dbReference type="Pfam" id="PF21365"/>
    </source>
</evidence>
<keyword evidence="14" id="KW-0961">Cell wall biogenesis/degradation</keyword>
<dbReference type="InterPro" id="IPR013780">
    <property type="entry name" value="Glyco_hydro_b"/>
</dbReference>
<dbReference type="CDD" id="cd06602">
    <property type="entry name" value="GH31_MGAM_SI_GAA"/>
    <property type="match status" value="1"/>
</dbReference>
<evidence type="ECO:0000256" key="3">
    <source>
        <dbReference type="ARBA" id="ARBA00004613"/>
    </source>
</evidence>
<evidence type="ECO:0000256" key="4">
    <source>
        <dbReference type="ARBA" id="ARBA00007806"/>
    </source>
</evidence>
<evidence type="ECO:0000256" key="12">
    <source>
        <dbReference type="ARBA" id="ARBA00023277"/>
    </source>
</evidence>
<sequence>MVLITALFGLLASGLAIAQKTCPGYRASNVQQTSNGLVANLNLAGPACNIYGTDLRNLTLTVEYQSASRLHVIIQDLNQTVYQVPESVFPRPTATEDVTAADSQLVFNYTENPFTFSVSRPGGEVLFNTSGSALVFESQYLRLRTSLPSHPNLYGLGEHSDHFRLNTSNYTRTLWSRDAYGIPQGTNLYGNHPVYIDHRGANGTHGVLFLNSNGMEIKINDTAGQYLEYNTLGGVLDFYFLAGPSPIEVAQQISEVVGKPAMMAYWTFGYHQCRYGYRDVYQVAEVVHNYSVANIPLETMWTDIDYMDARKVFTLDPQRFPLAKMRELVAYLHAHQQHYIVMVDPAVAAQNYSAFNNGNSPDIFMKRADGSNFEGVVWPGPTVFPDWFHPDTQGYWNDEFATFFSPETGVDISGLWIDMNEAANFCNYPCSDPAAFAKAQGFPPKPPPVRDGPAVALPGFPADFQPPTKRQTVATGNKTGLPGRKLINPPYTIRNAAGSLSNKTLDTNLAHYNGLVEYDTHNLYGSMMSSASRNALLNRRPGERPLVITRSTFLGAGAHVGHWTGDNHADWSQYEISISDMLNFASIFQLPMVGSDVCGFGGNTTERLCARWMMLGAFQTFYRNHNELGNRPQEAYRWPLTAQAARNAIDIRYRALDYLYTAFYLQNQTGKPVLNPLFYIYPEDSKTFGIDAQFFFGDSLLVSPVLAENKTSVRIYLPNDTFYDWNAGFAPVQGNGTLVNLTNVNFTTIPLHVRGGAILPLRVESANTTAQLRTKGFNLLIAPGRDGSANGSLYIDDGLSIEQTSTTFVNFTYAGGDFSMTGDYSYPANVSIERITVLNVASAPQGINIPGAPQSNFTYNGASKAVIINTNIPLTQDASFQLP</sequence>
<comment type="function">
    <text evidence="16">Glucosidase involved in the degradation of cellulosic biomass. Has both alpha- and beta-glucosidase activity.</text>
</comment>
<evidence type="ECO:0000256" key="9">
    <source>
        <dbReference type="ARBA" id="ARBA00022729"/>
    </source>
</evidence>
<dbReference type="InterPro" id="IPR000322">
    <property type="entry name" value="Glyco_hydro_31_TIM"/>
</dbReference>
<dbReference type="PANTHER" id="PTHR22762">
    <property type="entry name" value="ALPHA-GLUCOSIDASE"/>
    <property type="match status" value="1"/>
</dbReference>
<evidence type="ECO:0000256" key="6">
    <source>
        <dbReference type="ARBA" id="ARBA00012744"/>
    </source>
</evidence>
<name>A0A0D2FFZ0_9EURO</name>
<dbReference type="SUPFAM" id="SSF51011">
    <property type="entry name" value="Glycosyl hydrolase domain"/>
    <property type="match status" value="1"/>
</dbReference>
<evidence type="ECO:0000313" key="22">
    <source>
        <dbReference type="EMBL" id="KIW66973.1"/>
    </source>
</evidence>
<dbReference type="EC" id="3.2.1.21" evidence="6"/>